<evidence type="ECO:0000256" key="3">
    <source>
        <dbReference type="ARBA" id="ARBA00023002"/>
    </source>
</evidence>
<dbReference type="EMBL" id="CAFBPJ010000010">
    <property type="protein sequence ID" value="CAB5006964.1"/>
    <property type="molecule type" value="Genomic_DNA"/>
</dbReference>
<gene>
    <name evidence="6" type="ORF">UFOPK4092_00172</name>
</gene>
<dbReference type="InterPro" id="IPR011251">
    <property type="entry name" value="Luciferase-like_dom"/>
</dbReference>
<accession>A0A6J7PY61</accession>
<dbReference type="InterPro" id="IPR036661">
    <property type="entry name" value="Luciferase-like_sf"/>
</dbReference>
<organism evidence="6">
    <name type="scientific">freshwater metagenome</name>
    <dbReference type="NCBI Taxonomy" id="449393"/>
    <lineage>
        <taxon>unclassified sequences</taxon>
        <taxon>metagenomes</taxon>
        <taxon>ecological metagenomes</taxon>
    </lineage>
</organism>
<dbReference type="GO" id="GO:0008726">
    <property type="term" value="F:alkanesulfonate monooxygenase activity"/>
    <property type="evidence" value="ECO:0007669"/>
    <property type="project" value="TreeGrafter"/>
</dbReference>
<evidence type="ECO:0000256" key="4">
    <source>
        <dbReference type="ARBA" id="ARBA00023033"/>
    </source>
</evidence>
<dbReference type="Gene3D" id="3.20.20.30">
    <property type="entry name" value="Luciferase-like domain"/>
    <property type="match status" value="1"/>
</dbReference>
<sequence>MQPDKGLEVALLLESQEGLTWSQLFEVARNAERLGFSALYLSDHLAPVDISTDREVLPALSALSALAMATTSINIGTLVSPITIRHPVELAKTFSSLEHLAGPRVDLGIGAGWHGGEHEMFGIDFPEPKARAAKLAASLEVITQLWSGETCNRSGEYFPLRSAKLNPVPVSKRAPLILGGAGPKLLGLAAKYAIEWNCFYKSIDEFGSLSSQVSNACMGLGRNPDDLKRSLMTPLMIGNSEAEVSSRIDLNHAVFPGLPTDSSSWQASGMVGGSVDQVRSQISKLRNFGLNKIIFEHLNVDDVDVLELTAEALISQ</sequence>
<feature type="domain" description="Luciferase-like" evidence="5">
    <location>
        <begin position="19"/>
        <end position="263"/>
    </location>
</feature>
<dbReference type="AlphaFoldDB" id="A0A6J7PY61"/>
<keyword evidence="3" id="KW-0560">Oxidoreductase</keyword>
<evidence type="ECO:0000256" key="1">
    <source>
        <dbReference type="ARBA" id="ARBA00022630"/>
    </source>
</evidence>
<dbReference type="PANTHER" id="PTHR42847:SF4">
    <property type="entry name" value="ALKANESULFONATE MONOOXYGENASE-RELATED"/>
    <property type="match status" value="1"/>
</dbReference>
<protein>
    <submittedName>
        <fullName evidence="6">Unannotated protein</fullName>
    </submittedName>
</protein>
<keyword evidence="1" id="KW-0285">Flavoprotein</keyword>
<dbReference type="Pfam" id="PF00296">
    <property type="entry name" value="Bac_luciferase"/>
    <property type="match status" value="1"/>
</dbReference>
<evidence type="ECO:0000313" key="6">
    <source>
        <dbReference type="EMBL" id="CAB5006964.1"/>
    </source>
</evidence>
<proteinExistence type="predicted"/>
<dbReference type="SUPFAM" id="SSF51679">
    <property type="entry name" value="Bacterial luciferase-like"/>
    <property type="match status" value="1"/>
</dbReference>
<evidence type="ECO:0000259" key="5">
    <source>
        <dbReference type="Pfam" id="PF00296"/>
    </source>
</evidence>
<evidence type="ECO:0000256" key="2">
    <source>
        <dbReference type="ARBA" id="ARBA00022643"/>
    </source>
</evidence>
<name>A0A6J7PY61_9ZZZZ</name>
<reference evidence="6" key="1">
    <citation type="submission" date="2020-05" db="EMBL/GenBank/DDBJ databases">
        <authorList>
            <person name="Chiriac C."/>
            <person name="Salcher M."/>
            <person name="Ghai R."/>
            <person name="Kavagutti S V."/>
        </authorList>
    </citation>
    <scope>NUCLEOTIDE SEQUENCE</scope>
</reference>
<dbReference type="GO" id="GO:0046306">
    <property type="term" value="P:alkanesulfonate catabolic process"/>
    <property type="evidence" value="ECO:0007669"/>
    <property type="project" value="TreeGrafter"/>
</dbReference>
<dbReference type="InterPro" id="IPR050172">
    <property type="entry name" value="SsuD_RutA_monooxygenase"/>
</dbReference>
<dbReference type="PANTHER" id="PTHR42847">
    <property type="entry name" value="ALKANESULFONATE MONOOXYGENASE"/>
    <property type="match status" value="1"/>
</dbReference>
<keyword evidence="4" id="KW-0503">Monooxygenase</keyword>
<keyword evidence="2" id="KW-0288">FMN</keyword>